<dbReference type="PATRIC" id="fig|179408.3.peg.2010"/>
<comment type="similarity">
    <text evidence="9">Belongs to the purine/pyrimidine phosphoribosyltransferase family. PyrE subfamily.</text>
</comment>
<dbReference type="InterPro" id="IPR001754">
    <property type="entry name" value="OMPdeCOase_dom"/>
</dbReference>
<comment type="pathway">
    <text evidence="1">Pyrimidine metabolism; UMP biosynthesis via de novo pathway; UMP from orotate: step 2/2.</text>
</comment>
<dbReference type="CDD" id="cd06223">
    <property type="entry name" value="PRTases_typeI"/>
    <property type="match status" value="1"/>
</dbReference>
<evidence type="ECO:0000259" key="10">
    <source>
        <dbReference type="Pfam" id="PF00156"/>
    </source>
</evidence>
<dbReference type="UniPathway" id="UPA00070">
    <property type="reaction ID" value="UER00119"/>
</dbReference>
<dbReference type="eggNOG" id="COG0461">
    <property type="taxonomic scope" value="Bacteria"/>
</dbReference>
<evidence type="ECO:0000256" key="1">
    <source>
        <dbReference type="ARBA" id="ARBA00004861"/>
    </source>
</evidence>
<dbReference type="NCBIfam" id="TIGR02127">
    <property type="entry name" value="pyrF_sub2"/>
    <property type="match status" value="1"/>
</dbReference>
<proteinExistence type="inferred from homology"/>
<evidence type="ECO:0000256" key="8">
    <source>
        <dbReference type="ARBA" id="ARBA00049157"/>
    </source>
</evidence>
<evidence type="ECO:0000256" key="5">
    <source>
        <dbReference type="ARBA" id="ARBA00022793"/>
    </source>
</evidence>
<feature type="domain" description="Phosphoribosyltransferase" evidence="10">
    <location>
        <begin position="339"/>
        <end position="453"/>
    </location>
</feature>
<dbReference type="SUPFAM" id="SSF51366">
    <property type="entry name" value="Ribulose-phoshate binding barrel"/>
    <property type="match status" value="1"/>
</dbReference>
<comment type="caution">
    <text evidence="9">Lacks conserved residue(s) required for the propagation of feature annotation.</text>
</comment>
<dbReference type="Gene3D" id="3.20.20.70">
    <property type="entry name" value="Aldolase class I"/>
    <property type="match status" value="1"/>
</dbReference>
<dbReference type="Pfam" id="PF00215">
    <property type="entry name" value="OMPdecase"/>
    <property type="match status" value="1"/>
</dbReference>
<feature type="binding site" evidence="9">
    <location>
        <position position="392"/>
    </location>
    <ligand>
        <name>5-phospho-alpha-D-ribose 1-diphosphate</name>
        <dbReference type="ChEBI" id="CHEBI:58017"/>
        <note>ligand shared between dimeric partners</note>
    </ligand>
</feature>
<evidence type="ECO:0000256" key="7">
    <source>
        <dbReference type="ARBA" id="ARBA00023239"/>
    </source>
</evidence>
<dbReference type="InterPro" id="IPR011060">
    <property type="entry name" value="RibuloseP-bd_barrel"/>
</dbReference>
<reference evidence="12 13" key="1">
    <citation type="submission" date="2012-05" db="EMBL/GenBank/DDBJ databases">
        <title>Finished chromosome of genome of Oscillatoria sp. PCC 7112.</title>
        <authorList>
            <consortium name="US DOE Joint Genome Institute"/>
            <person name="Gugger M."/>
            <person name="Coursin T."/>
            <person name="Rippka R."/>
            <person name="Tandeau De Marsac N."/>
            <person name="Huntemann M."/>
            <person name="Wei C.-L."/>
            <person name="Han J."/>
            <person name="Detter J.C."/>
            <person name="Han C."/>
            <person name="Tapia R."/>
            <person name="Davenport K."/>
            <person name="Daligault H."/>
            <person name="Erkkila T."/>
            <person name="Gu W."/>
            <person name="Munk A.C.C."/>
            <person name="Teshima H."/>
            <person name="Xu Y."/>
            <person name="Chain P."/>
            <person name="Chen A."/>
            <person name="Krypides N."/>
            <person name="Mavromatis K."/>
            <person name="Markowitz V."/>
            <person name="Szeto E."/>
            <person name="Ivanova N."/>
            <person name="Mikhailova N."/>
            <person name="Ovchinnikova G."/>
            <person name="Pagani I."/>
            <person name="Pati A."/>
            <person name="Goodwin L."/>
            <person name="Peters L."/>
            <person name="Pitluck S."/>
            <person name="Woyke T."/>
            <person name="Kerfeld C."/>
        </authorList>
    </citation>
    <scope>NUCLEOTIDE SEQUENCE [LARGE SCALE GENOMIC DNA]</scope>
    <source>
        <strain evidence="12 13">PCC 7112</strain>
    </source>
</reference>
<gene>
    <name evidence="9" type="primary">pyrE</name>
    <name evidence="12" type="ORF">Osc7112_1655</name>
</gene>
<dbReference type="GO" id="GO:0004588">
    <property type="term" value="F:orotate phosphoribosyltransferase activity"/>
    <property type="evidence" value="ECO:0007669"/>
    <property type="project" value="UniProtKB-UniRule"/>
</dbReference>
<evidence type="ECO:0000313" key="13">
    <source>
        <dbReference type="Proteomes" id="UP000010478"/>
    </source>
</evidence>
<dbReference type="GO" id="GO:0006207">
    <property type="term" value="P:'de novo' pyrimidine nucleobase biosynthetic process"/>
    <property type="evidence" value="ECO:0007669"/>
    <property type="project" value="InterPro"/>
</dbReference>
<comment type="cofactor">
    <cofactor evidence="9">
        <name>Mg(2+)</name>
        <dbReference type="ChEBI" id="CHEBI:18420"/>
    </cofactor>
</comment>
<dbReference type="HOGENOM" id="CLU_027768_0_0_3"/>
<dbReference type="RefSeq" id="WP_015175472.1">
    <property type="nucleotide sequence ID" value="NC_019729.1"/>
</dbReference>
<evidence type="ECO:0000259" key="11">
    <source>
        <dbReference type="Pfam" id="PF00215"/>
    </source>
</evidence>
<feature type="binding site" description="in other chain" evidence="9">
    <location>
        <position position="389"/>
    </location>
    <ligand>
        <name>5-phospho-alpha-D-ribose 1-diphosphate</name>
        <dbReference type="ChEBI" id="CHEBI:58017"/>
        <note>ligand shared between dimeric partners</note>
    </ligand>
</feature>
<evidence type="ECO:0000256" key="3">
    <source>
        <dbReference type="ARBA" id="ARBA00022676"/>
    </source>
</evidence>
<dbReference type="GO" id="GO:0004590">
    <property type="term" value="F:orotidine-5'-phosphate decarboxylase activity"/>
    <property type="evidence" value="ECO:0007669"/>
    <property type="project" value="UniProtKB-UniRule"/>
</dbReference>
<organism evidence="12 13">
    <name type="scientific">Phormidium nigroviride PCC 7112</name>
    <dbReference type="NCBI Taxonomy" id="179408"/>
    <lineage>
        <taxon>Bacteria</taxon>
        <taxon>Bacillati</taxon>
        <taxon>Cyanobacteriota</taxon>
        <taxon>Cyanophyceae</taxon>
        <taxon>Oscillatoriophycideae</taxon>
        <taxon>Oscillatoriales</taxon>
        <taxon>Oscillatoriaceae</taxon>
        <taxon>Phormidium</taxon>
    </lineage>
</organism>
<dbReference type="InterPro" id="IPR013785">
    <property type="entry name" value="Aldolase_TIM"/>
</dbReference>
<dbReference type="InterPro" id="IPR023031">
    <property type="entry name" value="OPRT"/>
</dbReference>
<comment type="pathway">
    <text evidence="2 9">Pyrimidine metabolism; UMP biosynthesis via de novo pathway; UMP from orotate: step 1/2.</text>
</comment>
<feature type="domain" description="Orotidine 5'-phosphate decarboxylase" evidence="11">
    <location>
        <begin position="22"/>
        <end position="167"/>
    </location>
</feature>
<evidence type="ECO:0000256" key="6">
    <source>
        <dbReference type="ARBA" id="ARBA00022975"/>
    </source>
</evidence>
<keyword evidence="9" id="KW-0460">Magnesium</keyword>
<accession>K9VF66</accession>
<dbReference type="InterPro" id="IPR004467">
    <property type="entry name" value="Or_phspho_trans_dom"/>
</dbReference>
<comment type="subunit">
    <text evidence="9">Homodimer.</text>
</comment>
<dbReference type="Gene3D" id="3.40.50.2020">
    <property type="match status" value="1"/>
</dbReference>
<comment type="catalytic activity">
    <reaction evidence="8">
        <text>orotidine 5'-phosphate + H(+) = UMP + CO2</text>
        <dbReference type="Rhea" id="RHEA:11596"/>
        <dbReference type="ChEBI" id="CHEBI:15378"/>
        <dbReference type="ChEBI" id="CHEBI:16526"/>
        <dbReference type="ChEBI" id="CHEBI:57538"/>
        <dbReference type="ChEBI" id="CHEBI:57865"/>
        <dbReference type="EC" id="4.1.1.23"/>
    </reaction>
</comment>
<dbReference type="EMBL" id="CP003614">
    <property type="protein sequence ID" value="AFZ06154.1"/>
    <property type="molecule type" value="Genomic_DNA"/>
</dbReference>
<sequence length="492" mass="54510">MSDRTNFFDKLLAAVENNQSLLYLALDPDPETWPPQVSMTGEETQTFVTDLLSKLKSAIDQTADLICACKITLGFYQSLGIPGWALLQEILTIIPPHLPVILDAKHCDLNTSTVFAKIVFQDWRVDAITLSPYAGFDQVAPFLLYAGKTVFVLCATANPSAEAVQEYPTPENPLYLQLVRLSQLWGTPEKLGLEVGVMPDMLARIRKEAPERLILVEGDIAEENDLTEENDLAQLLAAGLSKNGEDLLLPVPPSLLAGKEPRREIEKLRDSINKQRLRAIEGSPTCELWLPDVCFLQPEPHRDLILQLYDIGCVVFGDHVQASGAVFPYYIDLRKIISIPQIFHQIVSAYADILKELKFDRIAGIPYGSLPTATGLALRMERPMIFPRKEVKTYGAGKLIEGHFQAGETIVVVDDILISGKSVMEGAAKLKSAGLNVEDIVVLIDHEQGVKDKMQANGYRAHSVLALSEIAEVLYQANRIDTEQFNLLTAEH</sequence>
<comment type="function">
    <text evidence="9">Catalyzes the transfer of a ribosyl phosphate group from 5-phosphoribose 1-diphosphate to orotate, leading to the formation of orotidine monophosphate (OMP).</text>
</comment>
<evidence type="ECO:0000256" key="4">
    <source>
        <dbReference type="ARBA" id="ARBA00022679"/>
    </source>
</evidence>
<dbReference type="GO" id="GO:0000287">
    <property type="term" value="F:magnesium ion binding"/>
    <property type="evidence" value="ECO:0007669"/>
    <property type="project" value="UniProtKB-UniRule"/>
</dbReference>
<dbReference type="NCBIfam" id="NF004034">
    <property type="entry name" value="PRK05500.1"/>
    <property type="match status" value="1"/>
</dbReference>
<dbReference type="CDD" id="cd04725">
    <property type="entry name" value="OMP_decarboxylase_like"/>
    <property type="match status" value="1"/>
</dbReference>
<dbReference type="OrthoDB" id="9802134at2"/>
<feature type="binding site" evidence="9">
    <location>
        <position position="388"/>
    </location>
    <ligand>
        <name>5-phospho-alpha-D-ribose 1-diphosphate</name>
        <dbReference type="ChEBI" id="CHEBI:58017"/>
        <note>ligand shared between dimeric partners</note>
    </ligand>
</feature>
<dbReference type="GO" id="GO:0044205">
    <property type="term" value="P:'de novo' UMP biosynthetic process"/>
    <property type="evidence" value="ECO:0007669"/>
    <property type="project" value="UniProtKB-UniRule"/>
</dbReference>
<keyword evidence="4 9" id="KW-0808">Transferase</keyword>
<dbReference type="STRING" id="179408.Osc7112_1655"/>
<dbReference type="SUPFAM" id="SSF53271">
    <property type="entry name" value="PRTase-like"/>
    <property type="match status" value="1"/>
</dbReference>
<dbReference type="HAMAP" id="MF_01208">
    <property type="entry name" value="PyrE"/>
    <property type="match status" value="1"/>
</dbReference>
<dbReference type="Pfam" id="PF00156">
    <property type="entry name" value="Pribosyltran"/>
    <property type="match status" value="1"/>
</dbReference>
<dbReference type="KEGG" id="oni:Osc7112_1655"/>
<name>K9VF66_9CYAN</name>
<feature type="binding site" description="in other chain" evidence="9">
    <location>
        <begin position="414"/>
        <end position="422"/>
    </location>
    <ligand>
        <name>5-phospho-alpha-D-ribose 1-diphosphate</name>
        <dbReference type="ChEBI" id="CHEBI:58017"/>
        <note>ligand shared between dimeric partners</note>
    </ligand>
</feature>
<dbReference type="InterPro" id="IPR029057">
    <property type="entry name" value="PRTase-like"/>
</dbReference>
<dbReference type="PANTHER" id="PTHR19278:SF9">
    <property type="entry name" value="URIDINE 5'-MONOPHOSPHATE SYNTHASE"/>
    <property type="match status" value="1"/>
</dbReference>
<evidence type="ECO:0000313" key="12">
    <source>
        <dbReference type="EMBL" id="AFZ06154.1"/>
    </source>
</evidence>
<comment type="catalytic activity">
    <reaction evidence="9">
        <text>orotidine 5'-phosphate + diphosphate = orotate + 5-phospho-alpha-D-ribose 1-diphosphate</text>
        <dbReference type="Rhea" id="RHEA:10380"/>
        <dbReference type="ChEBI" id="CHEBI:30839"/>
        <dbReference type="ChEBI" id="CHEBI:33019"/>
        <dbReference type="ChEBI" id="CHEBI:57538"/>
        <dbReference type="ChEBI" id="CHEBI:58017"/>
        <dbReference type="EC" id="2.4.2.10"/>
    </reaction>
</comment>
<evidence type="ECO:0000256" key="2">
    <source>
        <dbReference type="ARBA" id="ARBA00004889"/>
    </source>
</evidence>
<dbReference type="AlphaFoldDB" id="K9VF66"/>
<protein>
    <recommendedName>
        <fullName evidence="9">Orotate phosphoribosyltransferase</fullName>
        <shortName evidence="9">OPRT</shortName>
        <shortName evidence="9">OPRTase</shortName>
        <ecNumber evidence="9">2.4.2.10</ecNumber>
    </recommendedName>
</protein>
<dbReference type="InterPro" id="IPR000836">
    <property type="entry name" value="PRTase_dom"/>
</dbReference>
<dbReference type="NCBIfam" id="TIGR00336">
    <property type="entry name" value="pyrE"/>
    <property type="match status" value="1"/>
</dbReference>
<dbReference type="EC" id="2.4.2.10" evidence="9"/>
<keyword evidence="5" id="KW-0210">Decarboxylase</keyword>
<keyword evidence="3 9" id="KW-0328">Glycosyltransferase</keyword>
<keyword evidence="13" id="KW-1185">Reference proteome</keyword>
<dbReference type="Proteomes" id="UP000010478">
    <property type="component" value="Chromosome"/>
</dbReference>
<evidence type="ECO:0000256" key="9">
    <source>
        <dbReference type="HAMAP-Rule" id="MF_01208"/>
    </source>
</evidence>
<keyword evidence="7 12" id="KW-0456">Lyase</keyword>
<dbReference type="InterPro" id="IPR011995">
    <property type="entry name" value="OMPdecase_type-2"/>
</dbReference>
<dbReference type="eggNOG" id="COG0284">
    <property type="taxonomic scope" value="Bacteria"/>
</dbReference>
<dbReference type="PANTHER" id="PTHR19278">
    <property type="entry name" value="OROTATE PHOSPHORIBOSYLTRANSFERASE"/>
    <property type="match status" value="1"/>
</dbReference>
<keyword evidence="6 9" id="KW-0665">Pyrimidine biosynthesis</keyword>